<evidence type="ECO:0000313" key="1">
    <source>
        <dbReference type="EMBL" id="KAK1422971.1"/>
    </source>
</evidence>
<evidence type="ECO:0000313" key="2">
    <source>
        <dbReference type="Proteomes" id="UP001229421"/>
    </source>
</evidence>
<reference evidence="1" key="1">
    <citation type="journal article" date="2023" name="bioRxiv">
        <title>Improved chromosome-level genome assembly for marigold (Tagetes erecta).</title>
        <authorList>
            <person name="Jiang F."/>
            <person name="Yuan L."/>
            <person name="Wang S."/>
            <person name="Wang H."/>
            <person name="Xu D."/>
            <person name="Wang A."/>
            <person name="Fan W."/>
        </authorList>
    </citation>
    <scope>NUCLEOTIDE SEQUENCE</scope>
    <source>
        <strain evidence="1">WSJ</strain>
        <tissue evidence="1">Leaf</tissue>
    </source>
</reference>
<keyword evidence="2" id="KW-1185">Reference proteome</keyword>
<organism evidence="1 2">
    <name type="scientific">Tagetes erecta</name>
    <name type="common">African marigold</name>
    <dbReference type="NCBI Taxonomy" id="13708"/>
    <lineage>
        <taxon>Eukaryota</taxon>
        <taxon>Viridiplantae</taxon>
        <taxon>Streptophyta</taxon>
        <taxon>Embryophyta</taxon>
        <taxon>Tracheophyta</taxon>
        <taxon>Spermatophyta</taxon>
        <taxon>Magnoliopsida</taxon>
        <taxon>eudicotyledons</taxon>
        <taxon>Gunneridae</taxon>
        <taxon>Pentapetalae</taxon>
        <taxon>asterids</taxon>
        <taxon>campanulids</taxon>
        <taxon>Asterales</taxon>
        <taxon>Asteraceae</taxon>
        <taxon>Asteroideae</taxon>
        <taxon>Heliantheae alliance</taxon>
        <taxon>Tageteae</taxon>
        <taxon>Tagetes</taxon>
    </lineage>
</organism>
<comment type="caution">
    <text evidence="1">The sequence shown here is derived from an EMBL/GenBank/DDBJ whole genome shotgun (WGS) entry which is preliminary data.</text>
</comment>
<proteinExistence type="predicted"/>
<dbReference type="EMBL" id="JAUHHV010000005">
    <property type="protein sequence ID" value="KAK1422971.1"/>
    <property type="molecule type" value="Genomic_DNA"/>
</dbReference>
<sequence>MLLMSVTKTKNYAAATHDACPTSTRHIEFENITATHDKGGEVNEWIFTIFFVLESVHIAWLNLENAIVLSQNLRLLVVVLFFLRAKALYFVQITNKRVNINSSTLGVAGGKDEYLDMNIDGIREEWLSFGATFIFR</sequence>
<accession>A0AAD8NW69</accession>
<gene>
    <name evidence="1" type="ORF">QVD17_18263</name>
</gene>
<name>A0AAD8NW69_TARER</name>
<dbReference type="AlphaFoldDB" id="A0AAD8NW69"/>
<dbReference type="Proteomes" id="UP001229421">
    <property type="component" value="Unassembled WGS sequence"/>
</dbReference>
<protein>
    <submittedName>
        <fullName evidence="1">Uncharacterized protein</fullName>
    </submittedName>
</protein>